<dbReference type="InterPro" id="IPR001173">
    <property type="entry name" value="Glyco_trans_2-like"/>
</dbReference>
<sequence length="633" mass="74494">MSLEKNSNYPLHINQTLAEIDELLLTRSADEAYTKYSELVAHIENDEYQVENELKAKVYTSFADFLFRLSEYTQYFRTLIKVQNSGYSIDNLENVLWEAFIEPNTDEFRSIYNSNIKFLTSNKYLDTATPLSFEELPYWLLPTEQENHFFMYDKQQKLIKEEIDLYSYQKIQSLPDVDAFSDYLLYEDWNLNIILTCTNVIRTMKKKSYIVINDMGKFLSSIQGALLNDSILSDVYIFDQLASFQEYFIRTGQFLPRNAINLVDQSQVLQDLLAEIHQHRLKRGNRKGDQVLLSICIPTHNRGHRAFENVMHLLQSYYDEEIEIVVSNNATTNETVPYYDKIREINDTRLTYFQSEENVGFPLNLCKVSELSQGQFILLTSDEDLVNLDVLDKILNILRTSKNLSMIRTSSARTYRFDDKAAPAGEAALKNFMFQSHYMSGMILNNKYLSKHGGIDYLKKNLDTNLMLDWFPHMYWEIFLCQYGEVRNSSYRVILEGPVDDKIEYATIDGVSDLFAYRRLESRFEQHRGTYRIFEDLEVCQNDFELFRDLYLHLCHRTFSLILLSIDLYYSKTDKDILGMLKQTFDLCVSDEFNPQKSDRYMKDIQFITDTYLKFFRHTVTNVVHKDKLSSAN</sequence>
<dbReference type="InterPro" id="IPR029044">
    <property type="entry name" value="Nucleotide-diphossugar_trans"/>
</dbReference>
<proteinExistence type="predicted"/>
<dbReference type="Proteomes" id="UP001178662">
    <property type="component" value="Chromosome"/>
</dbReference>
<name>A0AA95EUZ7_9BACL</name>
<feature type="domain" description="Glycosyltransferase 2-like" evidence="1">
    <location>
        <begin position="294"/>
        <end position="400"/>
    </location>
</feature>
<keyword evidence="2" id="KW-0328">Glycosyltransferase</keyword>
<evidence type="ECO:0000259" key="1">
    <source>
        <dbReference type="Pfam" id="PF00535"/>
    </source>
</evidence>
<reference evidence="2" key="1">
    <citation type="submission" date="2023-03" db="EMBL/GenBank/DDBJ databases">
        <title>Andean soil-derived lignocellulolytic bacterial consortium as a source of novel taxa and putative plastic-active enzymes.</title>
        <authorList>
            <person name="Diaz-Garcia L."/>
            <person name="Chuvochina M."/>
            <person name="Feuerriegel G."/>
            <person name="Bunk B."/>
            <person name="Sproer C."/>
            <person name="Streit W.R."/>
            <person name="Rodriguez L.M."/>
            <person name="Overmann J."/>
            <person name="Jimenez D.J."/>
        </authorList>
    </citation>
    <scope>NUCLEOTIDE SEQUENCE</scope>
    <source>
        <strain evidence="2">MAG 2441</strain>
    </source>
</reference>
<evidence type="ECO:0000313" key="2">
    <source>
        <dbReference type="EMBL" id="WEK53878.1"/>
    </source>
</evidence>
<dbReference type="Pfam" id="PF00535">
    <property type="entry name" value="Glycos_transf_2"/>
    <property type="match status" value="1"/>
</dbReference>
<accession>A0AA95EUZ7</accession>
<dbReference type="SUPFAM" id="SSF53448">
    <property type="entry name" value="Nucleotide-diphospho-sugar transferases"/>
    <property type="match status" value="1"/>
</dbReference>
<dbReference type="Gene3D" id="3.90.550.10">
    <property type="entry name" value="Spore Coat Polysaccharide Biosynthesis Protein SpsA, Chain A"/>
    <property type="match status" value="1"/>
</dbReference>
<keyword evidence="3" id="KW-1185">Reference proteome</keyword>
<dbReference type="AlphaFoldDB" id="A0AA95EUZ7"/>
<organism evidence="2 3">
    <name type="scientific">Candidatus Cohnella colombiensis</name>
    <dbReference type="NCBI Taxonomy" id="3121368"/>
    <lineage>
        <taxon>Bacteria</taxon>
        <taxon>Bacillati</taxon>
        <taxon>Bacillota</taxon>
        <taxon>Bacilli</taxon>
        <taxon>Bacillales</taxon>
        <taxon>Paenibacillaceae</taxon>
        <taxon>Cohnella</taxon>
    </lineage>
</organism>
<evidence type="ECO:0000313" key="3">
    <source>
        <dbReference type="Proteomes" id="UP001178662"/>
    </source>
</evidence>
<dbReference type="EMBL" id="CP119317">
    <property type="protein sequence ID" value="WEK53878.1"/>
    <property type="molecule type" value="Genomic_DNA"/>
</dbReference>
<dbReference type="GO" id="GO:0016757">
    <property type="term" value="F:glycosyltransferase activity"/>
    <property type="evidence" value="ECO:0007669"/>
    <property type="project" value="UniProtKB-KW"/>
</dbReference>
<dbReference type="EC" id="2.4.-.-" evidence="2"/>
<protein>
    <submittedName>
        <fullName evidence="2">Glycosyltransferase</fullName>
        <ecNumber evidence="2">2.4.-.-</ecNumber>
    </submittedName>
</protein>
<keyword evidence="2" id="KW-0808">Transferase</keyword>
<gene>
    <name evidence="2" type="ORF">P0Y55_15120</name>
</gene>